<dbReference type="STRING" id="121845.A0A1S3DD51"/>
<dbReference type="Proteomes" id="UP000079169">
    <property type="component" value="Unplaced"/>
</dbReference>
<dbReference type="KEGG" id="dci:103516087"/>
<sequence>MNLHEVTPESISMLWVKRLFGQDEQGLFQVLYFVEDYLFVPFSVETLGPWSESTKKFTKDIGRRLIERSGDRRAAEFLTQRISLAIQRGNSAAAMGTLPMGWARR</sequence>
<organism evidence="1 2">
    <name type="scientific">Diaphorina citri</name>
    <name type="common">Asian citrus psyllid</name>
    <dbReference type="NCBI Taxonomy" id="121845"/>
    <lineage>
        <taxon>Eukaryota</taxon>
        <taxon>Metazoa</taxon>
        <taxon>Ecdysozoa</taxon>
        <taxon>Arthropoda</taxon>
        <taxon>Hexapoda</taxon>
        <taxon>Insecta</taxon>
        <taxon>Pterygota</taxon>
        <taxon>Neoptera</taxon>
        <taxon>Paraneoptera</taxon>
        <taxon>Hemiptera</taxon>
        <taxon>Sternorrhyncha</taxon>
        <taxon>Psylloidea</taxon>
        <taxon>Psyllidae</taxon>
        <taxon>Diaphorininae</taxon>
        <taxon>Diaphorina</taxon>
    </lineage>
</organism>
<keyword evidence="1" id="KW-1185">Reference proteome</keyword>
<dbReference type="PaxDb" id="121845-A0A1S3DD51"/>
<dbReference type="RefSeq" id="XP_008479260.1">
    <property type="nucleotide sequence ID" value="XM_008481038.3"/>
</dbReference>
<evidence type="ECO:0000313" key="1">
    <source>
        <dbReference type="Proteomes" id="UP000079169"/>
    </source>
</evidence>
<reference evidence="2" key="1">
    <citation type="submission" date="2025-08" db="UniProtKB">
        <authorList>
            <consortium name="RefSeq"/>
        </authorList>
    </citation>
    <scope>IDENTIFICATION</scope>
</reference>
<proteinExistence type="predicted"/>
<accession>A0A1S3DD51</accession>
<name>A0A1S3DD51_DIACI</name>
<dbReference type="AlphaFoldDB" id="A0A1S3DD51"/>
<dbReference type="OMA" id="MNLHEVT"/>
<evidence type="ECO:0000313" key="2">
    <source>
        <dbReference type="RefSeq" id="XP_008479260.1"/>
    </source>
</evidence>
<gene>
    <name evidence="2" type="primary">LOC103516087</name>
</gene>
<dbReference type="GeneID" id="103516087"/>
<protein>
    <submittedName>
        <fullName evidence="2">Uncharacterized protein LOC103516087 isoform X1</fullName>
    </submittedName>
</protein>